<dbReference type="InterPro" id="IPR036390">
    <property type="entry name" value="WH_DNA-bd_sf"/>
</dbReference>
<dbReference type="InterPro" id="IPR003150">
    <property type="entry name" value="DNA-bd_RFX"/>
</dbReference>
<feature type="region of interest" description="Disordered" evidence="2">
    <location>
        <begin position="403"/>
        <end position="445"/>
    </location>
</feature>
<evidence type="ECO:0000313" key="5">
    <source>
        <dbReference type="Proteomes" id="UP001378960"/>
    </source>
</evidence>
<accession>A0AAV5QXP2</accession>
<dbReference type="EMBL" id="BTGB01000001">
    <property type="protein sequence ID" value="GMM43930.1"/>
    <property type="molecule type" value="Genomic_DNA"/>
</dbReference>
<feature type="compositionally biased region" description="Low complexity" evidence="2">
    <location>
        <begin position="17"/>
        <end position="29"/>
    </location>
</feature>
<feature type="compositionally biased region" description="Polar residues" evidence="2">
    <location>
        <begin position="64"/>
        <end position="76"/>
    </location>
</feature>
<protein>
    <submittedName>
        <fullName evidence="4">Rfx1 protein</fullName>
    </submittedName>
</protein>
<dbReference type="AlphaFoldDB" id="A0AAV5QXP2"/>
<name>A0AAV5QXP2_PICKL</name>
<dbReference type="Gene3D" id="1.10.10.10">
    <property type="entry name" value="Winged helix-like DNA-binding domain superfamily/Winged helix DNA-binding domain"/>
    <property type="match status" value="1"/>
</dbReference>
<sequence length="790" mass="90958">MMPQQINQNQGSTIYHNNQPQNFNNNTRNAVNQYTPANTYTASQNENSDTSFNYKDELKLNVNNIHPNTIHPTSPKNNDETIPEYHFYKGDETPTYSSDGKLIQPRSPTYDPNYHQAILSISSNIQVDHNANVSSFPYAFTRQSRTFPNYKPFETLPSLNYSANLNQNFSVPMEAIGLNFQDRATNAEQDWFDNFDDDDANQIIKQTPQNQSLGGEPARKAYVSNSGSDNDSIDLTLETAATSKYTDKNDKKTSQLLLLTAAKDRAKFPYSQLAKPIKNLGEQLKSNAQINTKNQKILKNIEYKLKKEHQLFALVTLIRSFKISKDSLCQRNLVYLNYSNICKKHNIKPICNAAFGKIVKVFHPGIKTRRLGVRGSSKYNYCGMRLIDESNASLSELNDQELSASNTDTEINSNVKGLSDSSLKTSSSPSNETNPTSMETPSDLKIPRNKTFLKPEIFDKLVFDQQMFYDIEHQTEFVPNFDRIFAEIDNVKHKEFLKIYCDVLTSLVDCWRYIRFESLFKKMATFNSLDFLPKDLADVFERDKEVLLELTHQCDLEAFRISIQLITKVTFQYVPDFVQSAFKTFENEYLNFIHQQKNIIFSDKKNNVNLRFLYIIRSLGRVLFLSSNFVKLLYLDEDKKYNPESQNYTTINSFKKEFVALDFRRIICNCPLIPLNVKDQSIKLILSNVEGIVKALENQKQSNCAYRDSLVNGISQIFLYISDQFTDIDPRDLLLYIGAFSQAVLREITIEHSTQHFSLWWSITCWCDEYLLLLGEIGSFLHDIPKSHLA</sequence>
<dbReference type="Pfam" id="PF02257">
    <property type="entry name" value="RFX_DNA_binding"/>
    <property type="match status" value="1"/>
</dbReference>
<dbReference type="InterPro" id="IPR039779">
    <property type="entry name" value="RFX-like"/>
</dbReference>
<comment type="caution">
    <text evidence="4">The sequence shown here is derived from an EMBL/GenBank/DDBJ whole genome shotgun (WGS) entry which is preliminary data.</text>
</comment>
<organism evidence="4 5">
    <name type="scientific">Pichia kluyveri</name>
    <name type="common">Yeast</name>
    <dbReference type="NCBI Taxonomy" id="36015"/>
    <lineage>
        <taxon>Eukaryota</taxon>
        <taxon>Fungi</taxon>
        <taxon>Dikarya</taxon>
        <taxon>Ascomycota</taxon>
        <taxon>Saccharomycotina</taxon>
        <taxon>Pichiomycetes</taxon>
        <taxon>Pichiales</taxon>
        <taxon>Pichiaceae</taxon>
        <taxon>Pichia</taxon>
    </lineage>
</organism>
<feature type="region of interest" description="Disordered" evidence="2">
    <location>
        <begin position="1"/>
        <end position="31"/>
    </location>
</feature>
<reference evidence="4 5" key="1">
    <citation type="journal article" date="2023" name="Elife">
        <title>Identification of key yeast species and microbe-microbe interactions impacting larval growth of Drosophila in the wild.</title>
        <authorList>
            <person name="Mure A."/>
            <person name="Sugiura Y."/>
            <person name="Maeda R."/>
            <person name="Honda K."/>
            <person name="Sakurai N."/>
            <person name="Takahashi Y."/>
            <person name="Watada M."/>
            <person name="Katoh T."/>
            <person name="Gotoh A."/>
            <person name="Gotoh Y."/>
            <person name="Taniguchi I."/>
            <person name="Nakamura K."/>
            <person name="Hayashi T."/>
            <person name="Katayama T."/>
            <person name="Uemura T."/>
            <person name="Hattori Y."/>
        </authorList>
    </citation>
    <scope>NUCLEOTIDE SEQUENCE [LARGE SCALE GENOMIC DNA]</scope>
    <source>
        <strain evidence="4 5">PK-24</strain>
    </source>
</reference>
<dbReference type="PANTHER" id="PTHR12619">
    <property type="entry name" value="RFX TRANSCRIPTION FACTOR FAMILY"/>
    <property type="match status" value="1"/>
</dbReference>
<evidence type="ECO:0000259" key="3">
    <source>
        <dbReference type="PROSITE" id="PS51526"/>
    </source>
</evidence>
<dbReference type="GO" id="GO:0000981">
    <property type="term" value="F:DNA-binding transcription factor activity, RNA polymerase II-specific"/>
    <property type="evidence" value="ECO:0007669"/>
    <property type="project" value="TreeGrafter"/>
</dbReference>
<dbReference type="InterPro" id="IPR036388">
    <property type="entry name" value="WH-like_DNA-bd_sf"/>
</dbReference>
<evidence type="ECO:0000256" key="1">
    <source>
        <dbReference type="ARBA" id="ARBA00023125"/>
    </source>
</evidence>
<keyword evidence="5" id="KW-1185">Reference proteome</keyword>
<feature type="region of interest" description="Disordered" evidence="2">
    <location>
        <begin position="64"/>
        <end position="98"/>
    </location>
</feature>
<feature type="compositionally biased region" description="Polar residues" evidence="2">
    <location>
        <begin position="403"/>
        <end position="416"/>
    </location>
</feature>
<keyword evidence="1" id="KW-0238">DNA-binding</keyword>
<dbReference type="PROSITE" id="PS51526">
    <property type="entry name" value="RFX_DBD"/>
    <property type="match status" value="1"/>
</dbReference>
<gene>
    <name evidence="4" type="ORF">DAPK24_005050</name>
</gene>
<evidence type="ECO:0000313" key="4">
    <source>
        <dbReference type="EMBL" id="GMM43930.1"/>
    </source>
</evidence>
<dbReference type="Proteomes" id="UP001378960">
    <property type="component" value="Unassembled WGS sequence"/>
</dbReference>
<dbReference type="GO" id="GO:0000978">
    <property type="term" value="F:RNA polymerase II cis-regulatory region sequence-specific DNA binding"/>
    <property type="evidence" value="ECO:0007669"/>
    <property type="project" value="TreeGrafter"/>
</dbReference>
<feature type="compositionally biased region" description="Low complexity" evidence="2">
    <location>
        <begin position="419"/>
        <end position="437"/>
    </location>
</feature>
<evidence type="ECO:0000256" key="2">
    <source>
        <dbReference type="SAM" id="MobiDB-lite"/>
    </source>
</evidence>
<proteinExistence type="predicted"/>
<feature type="compositionally biased region" description="Polar residues" evidence="2">
    <location>
        <begin position="1"/>
        <end position="16"/>
    </location>
</feature>
<dbReference type="PANTHER" id="PTHR12619:SF5">
    <property type="entry name" value="TRANSCRIPTION FACTOR RFX4"/>
    <property type="match status" value="1"/>
</dbReference>
<feature type="domain" description="RFX-type winged-helix" evidence="3">
    <location>
        <begin position="313"/>
        <end position="388"/>
    </location>
</feature>
<dbReference type="SUPFAM" id="SSF46785">
    <property type="entry name" value="Winged helix' DNA-binding domain"/>
    <property type="match status" value="1"/>
</dbReference>